<sequence>MPPRARLTRHSTPESKMTSTDLGSAEWERSKISGQDINMLKKMGFNKKENALQFPKEESYPKPPINYRVSFVDHLIRGLSPPIHEFLRGLLFVYGLQLHHLTPNSLLHISIFITLCECFLGVQPNWALWKRIFCIRRNSHHNVAYNIGGVVICVRSEVDYFDVKFPDSVQGWRKKWLYIHEESSNPAEENIAPFDGEAKIFRRRSWDAEATEAEKLATEALMTRIHELQNTRGKELSGIEITAYFLRTRVQPLQARKNPFWKYAGEEDADRLSKDLPLKDFEKLIRKISSLNKKDLIPTSCRVAPYSSAKPLPEDHPVLASLPPLPEGGEVEERAVVDDDNQSTTRPATEIAGSHKSAASAESEATASTHSLPHASKRKRDDVKDSGTSKAEEAEPSHKKAAFNPYTDALPLMKEFIRLGTQFVGYRDYTKKLEGDLAESNKRADALAVKLKQSEEARQKAEKDAATIEDLRKRLHKAETSLSDNITQQSAREAEILSRLESQARRFVRRTHQEYEVDGPVGDDLLDALTLVEIHGDEARDGLENAEAGLLKLFPYFFPKKETPSTFVELAKTFNGPEDLGLKLRQEGLKIGVEGTIALTADSQQDVDWTKVGNIGEMETKKWQSLIRAAKPSARPILSFLGVKPAPAPSASKPEVK</sequence>
<feature type="domain" description="Transposase (putative) gypsy type" evidence="3">
    <location>
        <begin position="70"/>
        <end position="136"/>
    </location>
</feature>
<protein>
    <recommendedName>
        <fullName evidence="3">Transposase (putative) gypsy type domain-containing protein</fullName>
    </recommendedName>
</protein>
<dbReference type="PANTHER" id="PTHR33026:SF7">
    <property type="entry name" value="OS03G0100275 PROTEIN"/>
    <property type="match status" value="1"/>
</dbReference>
<dbReference type="PANTHER" id="PTHR33026">
    <property type="entry name" value="OS06G0360600 PROTEIN"/>
    <property type="match status" value="1"/>
</dbReference>
<evidence type="ECO:0000256" key="2">
    <source>
        <dbReference type="SAM" id="MobiDB-lite"/>
    </source>
</evidence>
<dbReference type="Proteomes" id="UP001231189">
    <property type="component" value="Unassembled WGS sequence"/>
</dbReference>
<feature type="compositionally biased region" description="Basic and acidic residues" evidence="2">
    <location>
        <begin position="379"/>
        <end position="398"/>
    </location>
</feature>
<accession>A0AAD8WAW4</accession>
<dbReference type="InterPro" id="IPR007321">
    <property type="entry name" value="Transposase_28"/>
</dbReference>
<feature type="coiled-coil region" evidence="1">
    <location>
        <begin position="437"/>
        <end position="478"/>
    </location>
</feature>
<evidence type="ECO:0000259" key="3">
    <source>
        <dbReference type="Pfam" id="PF04195"/>
    </source>
</evidence>
<dbReference type="EMBL" id="JAUUTY010000004">
    <property type="protein sequence ID" value="KAK1648800.1"/>
    <property type="molecule type" value="Genomic_DNA"/>
</dbReference>
<keyword evidence="1" id="KW-0175">Coiled coil</keyword>
<keyword evidence="5" id="KW-1185">Reference proteome</keyword>
<evidence type="ECO:0000256" key="1">
    <source>
        <dbReference type="SAM" id="Coils"/>
    </source>
</evidence>
<evidence type="ECO:0000313" key="5">
    <source>
        <dbReference type="Proteomes" id="UP001231189"/>
    </source>
</evidence>
<proteinExistence type="predicted"/>
<dbReference type="AlphaFoldDB" id="A0AAD8WAW4"/>
<feature type="region of interest" description="Disordered" evidence="2">
    <location>
        <begin position="307"/>
        <end position="402"/>
    </location>
</feature>
<feature type="compositionally biased region" description="Low complexity" evidence="2">
    <location>
        <begin position="352"/>
        <end position="371"/>
    </location>
</feature>
<feature type="region of interest" description="Disordered" evidence="2">
    <location>
        <begin position="1"/>
        <end position="25"/>
    </location>
</feature>
<evidence type="ECO:0000313" key="4">
    <source>
        <dbReference type="EMBL" id="KAK1648800.1"/>
    </source>
</evidence>
<gene>
    <name evidence="4" type="ORF">QYE76_066605</name>
</gene>
<reference evidence="4" key="1">
    <citation type="submission" date="2023-07" db="EMBL/GenBank/DDBJ databases">
        <title>A chromosome-level genome assembly of Lolium multiflorum.</title>
        <authorList>
            <person name="Chen Y."/>
            <person name="Copetti D."/>
            <person name="Kolliker R."/>
            <person name="Studer B."/>
        </authorList>
    </citation>
    <scope>NUCLEOTIDE SEQUENCE</scope>
    <source>
        <strain evidence="4">02402/16</strain>
        <tissue evidence="4">Leaf</tissue>
    </source>
</reference>
<name>A0AAD8WAW4_LOLMU</name>
<comment type="caution">
    <text evidence="4">The sequence shown here is derived from an EMBL/GenBank/DDBJ whole genome shotgun (WGS) entry which is preliminary data.</text>
</comment>
<organism evidence="4 5">
    <name type="scientific">Lolium multiflorum</name>
    <name type="common">Italian ryegrass</name>
    <name type="synonym">Lolium perenne subsp. multiflorum</name>
    <dbReference type="NCBI Taxonomy" id="4521"/>
    <lineage>
        <taxon>Eukaryota</taxon>
        <taxon>Viridiplantae</taxon>
        <taxon>Streptophyta</taxon>
        <taxon>Embryophyta</taxon>
        <taxon>Tracheophyta</taxon>
        <taxon>Spermatophyta</taxon>
        <taxon>Magnoliopsida</taxon>
        <taxon>Liliopsida</taxon>
        <taxon>Poales</taxon>
        <taxon>Poaceae</taxon>
        <taxon>BOP clade</taxon>
        <taxon>Pooideae</taxon>
        <taxon>Poodae</taxon>
        <taxon>Poeae</taxon>
        <taxon>Poeae Chloroplast Group 2 (Poeae type)</taxon>
        <taxon>Loliodinae</taxon>
        <taxon>Loliinae</taxon>
        <taxon>Lolium</taxon>
    </lineage>
</organism>
<dbReference type="Pfam" id="PF04195">
    <property type="entry name" value="Transposase_28"/>
    <property type="match status" value="1"/>
</dbReference>